<dbReference type="PANTHER" id="PTHR30388:SF4">
    <property type="entry name" value="MOLYBDENUM COFACTOR INSERTION CHAPERONE PAOD"/>
    <property type="match status" value="1"/>
</dbReference>
<keyword evidence="4" id="KW-1185">Reference proteome</keyword>
<dbReference type="InterPro" id="IPR027051">
    <property type="entry name" value="XdhC_Rossmann_dom"/>
</dbReference>
<organism evidence="3 4">
    <name type="scientific">Nesterenkonia alkaliphila</name>
    <dbReference type="NCBI Taxonomy" id="1463631"/>
    <lineage>
        <taxon>Bacteria</taxon>
        <taxon>Bacillati</taxon>
        <taxon>Actinomycetota</taxon>
        <taxon>Actinomycetes</taxon>
        <taxon>Micrococcales</taxon>
        <taxon>Micrococcaceae</taxon>
        <taxon>Nesterenkonia</taxon>
    </lineage>
</organism>
<dbReference type="PANTHER" id="PTHR30388">
    <property type="entry name" value="ALDEHYDE OXIDOREDUCTASE MOLYBDENUM COFACTOR ASSEMBLY PROTEIN"/>
    <property type="match status" value="1"/>
</dbReference>
<dbReference type="EMBL" id="WRPM01000071">
    <property type="protein sequence ID" value="MVT26694.1"/>
    <property type="molecule type" value="Genomic_DNA"/>
</dbReference>
<feature type="domain" description="XdhC- CoxI" evidence="1">
    <location>
        <begin position="12"/>
        <end position="78"/>
    </location>
</feature>
<name>A0A7K1UJV9_9MICC</name>
<evidence type="ECO:0000313" key="3">
    <source>
        <dbReference type="EMBL" id="MVT26694.1"/>
    </source>
</evidence>
<dbReference type="Pfam" id="PF13478">
    <property type="entry name" value="XdhC_C"/>
    <property type="match status" value="1"/>
</dbReference>
<dbReference type="OrthoDB" id="9815497at2"/>
<evidence type="ECO:0000259" key="2">
    <source>
        <dbReference type="Pfam" id="PF13478"/>
    </source>
</evidence>
<feature type="domain" description="XdhC Rossmann" evidence="2">
    <location>
        <begin position="150"/>
        <end position="297"/>
    </location>
</feature>
<dbReference type="AlphaFoldDB" id="A0A7K1UJV9"/>
<evidence type="ECO:0008006" key="5">
    <source>
        <dbReference type="Google" id="ProtNLM"/>
    </source>
</evidence>
<comment type="caution">
    <text evidence="3">The sequence shown here is derived from an EMBL/GenBank/DDBJ whole genome shotgun (WGS) entry which is preliminary data.</text>
</comment>
<accession>A0A7K1UJV9</accession>
<dbReference type="Proteomes" id="UP000460157">
    <property type="component" value="Unassembled WGS sequence"/>
</dbReference>
<sequence>MLDRITDYRRALAHPQHWAVATVVSVAGSSPAPVGTSMAVSADLEIIGSLSGGCVESTAAALAQQSIAWGEPVLESFGPEGGQLGEVPLTCGGQIQVLIQPLSTVARTEYDDALRLAHTDPHLGAVLRREVQTPRGAFTVTEHREPAPRLLLFGVQDYSVHLAGMALSAGWQVVLVDHRPAFAAGDRVPQRARLVVDDPAAAAARLLAEQQGGWTAACVMTHHPDLDVPVLAALLSAQPGPEFVGALGSRNAQRRRREALAERGLSTEQIAAVRGPLGLDIAAGSPAESAVSALAELIAAKNTAGRLPAGRPLARSTGPIHYTRPRSQTIIEPVPVMAGS</sequence>
<dbReference type="Pfam" id="PF02625">
    <property type="entry name" value="XdhC_CoxI"/>
    <property type="match status" value="1"/>
</dbReference>
<dbReference type="RefSeq" id="WP_157323906.1">
    <property type="nucleotide sequence ID" value="NZ_BMFX01000001.1"/>
</dbReference>
<proteinExistence type="predicted"/>
<dbReference type="InterPro" id="IPR052698">
    <property type="entry name" value="MoCofactor_Util/Proc"/>
</dbReference>
<evidence type="ECO:0000259" key="1">
    <source>
        <dbReference type="Pfam" id="PF02625"/>
    </source>
</evidence>
<protein>
    <recommendedName>
        <fullName evidence="5">XdhC family protein</fullName>
    </recommendedName>
</protein>
<dbReference type="InterPro" id="IPR003777">
    <property type="entry name" value="XdhC_CoxI"/>
</dbReference>
<gene>
    <name evidence="3" type="ORF">GNZ21_10040</name>
</gene>
<dbReference type="InterPro" id="IPR029058">
    <property type="entry name" value="AB_hydrolase_fold"/>
</dbReference>
<evidence type="ECO:0000313" key="4">
    <source>
        <dbReference type="Proteomes" id="UP000460157"/>
    </source>
</evidence>
<reference evidence="3 4" key="1">
    <citation type="submission" date="2019-12" db="EMBL/GenBank/DDBJ databases">
        <title>Nesterenkonia muleiensis sp. nov., a novel actinobacterium isolated from sap of Populus euphratica.</title>
        <authorList>
            <person name="Wang R."/>
        </authorList>
    </citation>
    <scope>NUCLEOTIDE SEQUENCE [LARGE SCALE GENOMIC DNA]</scope>
    <source>
        <strain evidence="3 4">F10</strain>
    </source>
</reference>
<dbReference type="Gene3D" id="3.40.50.720">
    <property type="entry name" value="NAD(P)-binding Rossmann-like Domain"/>
    <property type="match status" value="1"/>
</dbReference>
<dbReference type="SUPFAM" id="SSF53474">
    <property type="entry name" value="alpha/beta-Hydrolases"/>
    <property type="match status" value="1"/>
</dbReference>